<sequence length="171" mass="17993">MPLFGAVELTGDCPLARPAQAFCGWGRAGFRWFSRREAACLLAVLALSGCGARGFSIEDAVPDRSIVTGSVSRPQPPAANDAVRTSDETTIGNAVSSAIVDEVGESGVGWANAATGSRGAISSILETKDRGYLCRRFTTSRESFDGVSLYSGETCLSPAKTWVMTSFSQID</sequence>
<organism evidence="2 3">
    <name type="scientific">Neoaquamicrobium microcysteis</name>
    <dbReference type="NCBI Taxonomy" id="2682781"/>
    <lineage>
        <taxon>Bacteria</taxon>
        <taxon>Pseudomonadati</taxon>
        <taxon>Pseudomonadota</taxon>
        <taxon>Alphaproteobacteria</taxon>
        <taxon>Hyphomicrobiales</taxon>
        <taxon>Phyllobacteriaceae</taxon>
        <taxon>Neoaquamicrobium</taxon>
    </lineage>
</organism>
<dbReference type="Pfam" id="PF16998">
    <property type="entry name" value="17kDa_Anti_2"/>
    <property type="match status" value="1"/>
</dbReference>
<reference evidence="2 3" key="1">
    <citation type="submission" date="2019-08" db="EMBL/GenBank/DDBJ databases">
        <authorList>
            <person name="Seo Y.L."/>
        </authorList>
    </citation>
    <scope>NUCLEOTIDE SEQUENCE [LARGE SCALE GENOMIC DNA]</scope>
    <source>
        <strain evidence="2 3">MaA-C15</strain>
    </source>
</reference>
<protein>
    <recommendedName>
        <fullName evidence="1">Surface antigen domain-containing protein</fullName>
    </recommendedName>
</protein>
<proteinExistence type="predicted"/>
<gene>
    <name evidence="2" type="ORF">FY036_12425</name>
</gene>
<evidence type="ECO:0000313" key="2">
    <source>
        <dbReference type="EMBL" id="TYR31899.1"/>
    </source>
</evidence>
<dbReference type="Proteomes" id="UP000323258">
    <property type="component" value="Unassembled WGS sequence"/>
</dbReference>
<dbReference type="EMBL" id="VSZS01000063">
    <property type="protein sequence ID" value="TYR31899.1"/>
    <property type="molecule type" value="Genomic_DNA"/>
</dbReference>
<dbReference type="InterPro" id="IPR032635">
    <property type="entry name" value="Anti_2"/>
</dbReference>
<evidence type="ECO:0000259" key="1">
    <source>
        <dbReference type="Pfam" id="PF16998"/>
    </source>
</evidence>
<name>A0A5D4GVU7_9HYPH</name>
<accession>A0A5D4GVU7</accession>
<comment type="caution">
    <text evidence="2">The sequence shown here is derived from an EMBL/GenBank/DDBJ whole genome shotgun (WGS) entry which is preliminary data.</text>
</comment>
<feature type="domain" description="Surface antigen" evidence="1">
    <location>
        <begin position="54"/>
        <end position="169"/>
    </location>
</feature>
<keyword evidence="3" id="KW-1185">Reference proteome</keyword>
<dbReference type="OrthoDB" id="7677942at2"/>
<dbReference type="AlphaFoldDB" id="A0A5D4GVU7"/>
<reference evidence="2 3" key="2">
    <citation type="submission" date="2019-09" db="EMBL/GenBank/DDBJ databases">
        <title>Mesorhizobium sp. MaA-C15 isolated from Microcystis aeruginosa.</title>
        <authorList>
            <person name="Jeong S.E."/>
            <person name="Jin H.M."/>
            <person name="Jeon C.O."/>
        </authorList>
    </citation>
    <scope>NUCLEOTIDE SEQUENCE [LARGE SCALE GENOMIC DNA]</scope>
    <source>
        <strain evidence="2 3">MaA-C15</strain>
    </source>
</reference>
<evidence type="ECO:0000313" key="3">
    <source>
        <dbReference type="Proteomes" id="UP000323258"/>
    </source>
</evidence>